<dbReference type="RefSeq" id="WP_147235864.1">
    <property type="nucleotide sequence ID" value="NZ_JAZHFZ010000015.1"/>
</dbReference>
<accession>A0A5C6VEZ9</accession>
<evidence type="ECO:0000313" key="3">
    <source>
        <dbReference type="Proteomes" id="UP000321776"/>
    </source>
</evidence>
<dbReference type="Proteomes" id="UP001481677">
    <property type="component" value="Unassembled WGS sequence"/>
</dbReference>
<reference evidence="1 4" key="3">
    <citation type="submission" date="2024-01" db="EMBL/GenBank/DDBJ databases">
        <title>The diversity of rhizobia nodulating Mimosa spp. in eleven states of Brazil covering several biomes is determined by host plant, location, and edaphic factors.</title>
        <authorList>
            <person name="Rouws L."/>
            <person name="Barauna A."/>
            <person name="Beukes C."/>
            <person name="De Faria S.M."/>
            <person name="Gross E."/>
            <person name="Dos Reis Junior F.B."/>
            <person name="Simon M."/>
            <person name="Maluk M."/>
            <person name="Odee D.W."/>
            <person name="Kenicer G."/>
            <person name="Young J.P.W."/>
            <person name="Reis V.M."/>
            <person name="Zilli J."/>
            <person name="James E.K."/>
        </authorList>
    </citation>
    <scope>NUCLEOTIDE SEQUENCE [LARGE SCALE GENOMIC DNA]</scope>
    <source>
        <strain evidence="1 4">JPY530</strain>
    </source>
</reference>
<organism evidence="2 3">
    <name type="scientific">Paraburkholderia azotifigens</name>
    <dbReference type="NCBI Taxonomy" id="2057004"/>
    <lineage>
        <taxon>Bacteria</taxon>
        <taxon>Pseudomonadati</taxon>
        <taxon>Pseudomonadota</taxon>
        <taxon>Betaproteobacteria</taxon>
        <taxon>Burkholderiales</taxon>
        <taxon>Burkholderiaceae</taxon>
        <taxon>Paraburkholderia</taxon>
    </lineage>
</organism>
<sequence length="129" mass="14316">MKMKESSVSVTSDSGHSQTLRLSGLLSEWLFATGFWSEVNATCGTMFDQYEEDLADTEVLIVIAQKIDQKIQGLRDVTTPTVEFVHGWAVDWTPLKATAKTEAFLGELMTLRNFLQEAVLKQASADLSL</sequence>
<evidence type="ECO:0000313" key="4">
    <source>
        <dbReference type="Proteomes" id="UP001481677"/>
    </source>
</evidence>
<dbReference type="EMBL" id="VOQS01000003">
    <property type="protein sequence ID" value="TXC83550.1"/>
    <property type="molecule type" value="Genomic_DNA"/>
</dbReference>
<dbReference type="AlphaFoldDB" id="A0A5C6VEZ9"/>
<comment type="caution">
    <text evidence="2">The sequence shown here is derived from an EMBL/GenBank/DDBJ whole genome shotgun (WGS) entry which is preliminary data.</text>
</comment>
<name>A0A5C6VEZ9_9BURK</name>
<protein>
    <submittedName>
        <fullName evidence="2">Uncharacterized protein</fullName>
    </submittedName>
</protein>
<reference evidence="2 3" key="1">
    <citation type="journal article" date="2018" name="Int. J. Syst. Evol. Microbiol.">
        <title>Paraburkholderia azotifigens sp. nov., a nitrogen-fixing bacterium isolated from paddy soil.</title>
        <authorList>
            <person name="Choi G.M."/>
            <person name="Im W.T."/>
        </authorList>
    </citation>
    <scope>NUCLEOTIDE SEQUENCE [LARGE SCALE GENOMIC DNA]</scope>
    <source>
        <strain evidence="2 3">NF 2-5-3</strain>
    </source>
</reference>
<gene>
    <name evidence="2" type="ORF">FRZ40_24480</name>
    <name evidence="1" type="ORF">V4C56_22025</name>
</gene>
<evidence type="ECO:0000313" key="1">
    <source>
        <dbReference type="EMBL" id="MEM5342292.1"/>
    </source>
</evidence>
<evidence type="ECO:0000313" key="2">
    <source>
        <dbReference type="EMBL" id="TXC83550.1"/>
    </source>
</evidence>
<dbReference type="EMBL" id="JAZHGA010000015">
    <property type="protein sequence ID" value="MEM5342292.1"/>
    <property type="molecule type" value="Genomic_DNA"/>
</dbReference>
<proteinExistence type="predicted"/>
<dbReference type="Proteomes" id="UP000321776">
    <property type="component" value="Unassembled WGS sequence"/>
</dbReference>
<keyword evidence="4" id="KW-1185">Reference proteome</keyword>
<reference evidence="2" key="2">
    <citation type="submission" date="2019-08" db="EMBL/GenBank/DDBJ databases">
        <authorList>
            <person name="Im W.-T."/>
        </authorList>
    </citation>
    <scope>NUCLEOTIDE SEQUENCE</scope>
    <source>
        <strain evidence="2">NF 2-5-3</strain>
    </source>
</reference>